<organism evidence="3 4">
    <name type="scientific">Virgibacillus halodenitrificans</name>
    <name type="common">Bacillus halodenitrificans</name>
    <dbReference type="NCBI Taxonomy" id="1482"/>
    <lineage>
        <taxon>Bacteria</taxon>
        <taxon>Bacillati</taxon>
        <taxon>Bacillota</taxon>
        <taxon>Bacilli</taxon>
        <taxon>Bacillales</taxon>
        <taxon>Bacillaceae</taxon>
        <taxon>Virgibacillus</taxon>
    </lineage>
</organism>
<dbReference type="Proteomes" id="UP000182945">
    <property type="component" value="Chromosome"/>
</dbReference>
<dbReference type="InterPro" id="IPR009875">
    <property type="entry name" value="PilZ_domain"/>
</dbReference>
<accession>A0AAC9NL87</accession>
<feature type="domain" description="Type III secretion system flagellar brake protein YcgR PilZN" evidence="2">
    <location>
        <begin position="4"/>
        <end position="91"/>
    </location>
</feature>
<dbReference type="KEGG" id="vhl:BME96_09640"/>
<sequence>MMIIGTLLNIEHTRPGERQPTEYYSKVIEDNDEFIYIDYPVNKKTNKTAFLPIGAIFSITYMTKDETIYHFKSELIDRVKMNVPALAIRKPDKSHEKIQRRQFVRIETAIDVAIHPLDNSFIPFTTVTRDISGGGISIILPDHITWGDDKEVDVWLAFGEYTGKMRYLNMRAKTVFVKKEKSTVKIGSFQFTTITKHDQQHIIRYCFEKQRERRKKEISV</sequence>
<reference evidence="3 4" key="1">
    <citation type="submission" date="2016-11" db="EMBL/GenBank/DDBJ databases">
        <title>Complete genome sequencing of Virgibacillus halodenitrificans PDB-F2.</title>
        <authorList>
            <person name="Sun Z."/>
            <person name="Zhou Y."/>
            <person name="Li H."/>
        </authorList>
    </citation>
    <scope>NUCLEOTIDE SEQUENCE [LARGE SCALE GENOMIC DNA]</scope>
    <source>
        <strain evidence="3 4">PDB-F2</strain>
    </source>
</reference>
<dbReference type="EMBL" id="CP017962">
    <property type="protein sequence ID" value="APC48416.1"/>
    <property type="molecule type" value="Genomic_DNA"/>
</dbReference>
<dbReference type="Pfam" id="PF12945">
    <property type="entry name" value="PilZNR"/>
    <property type="match status" value="1"/>
</dbReference>
<dbReference type="AlphaFoldDB" id="A0AAC9NL87"/>
<dbReference type="InterPro" id="IPR009926">
    <property type="entry name" value="T3SS_YcgR_PilZN"/>
</dbReference>
<feature type="domain" description="PilZ" evidence="1">
    <location>
        <begin position="99"/>
        <end position="208"/>
    </location>
</feature>
<evidence type="ECO:0008006" key="5">
    <source>
        <dbReference type="Google" id="ProtNLM"/>
    </source>
</evidence>
<protein>
    <recommendedName>
        <fullName evidence="5">Pilus assembly protein PilZ</fullName>
    </recommendedName>
</protein>
<evidence type="ECO:0000313" key="3">
    <source>
        <dbReference type="EMBL" id="APC48416.1"/>
    </source>
</evidence>
<dbReference type="Gene3D" id="2.40.10.220">
    <property type="entry name" value="predicted glycosyltransferase like domains"/>
    <property type="match status" value="1"/>
</dbReference>
<dbReference type="Pfam" id="PF07238">
    <property type="entry name" value="PilZ"/>
    <property type="match status" value="1"/>
</dbReference>
<dbReference type="SUPFAM" id="SSF141371">
    <property type="entry name" value="PilZ domain-like"/>
    <property type="match status" value="1"/>
</dbReference>
<evidence type="ECO:0000313" key="4">
    <source>
        <dbReference type="Proteomes" id="UP000182945"/>
    </source>
</evidence>
<evidence type="ECO:0000259" key="1">
    <source>
        <dbReference type="Pfam" id="PF07238"/>
    </source>
</evidence>
<dbReference type="GO" id="GO:0035438">
    <property type="term" value="F:cyclic-di-GMP binding"/>
    <property type="evidence" value="ECO:0007669"/>
    <property type="project" value="InterPro"/>
</dbReference>
<evidence type="ECO:0000259" key="2">
    <source>
        <dbReference type="Pfam" id="PF12945"/>
    </source>
</evidence>
<name>A0AAC9NL87_VIRHA</name>
<proteinExistence type="predicted"/>
<gene>
    <name evidence="3" type="ORF">BME96_09640</name>
</gene>